<dbReference type="OrthoDB" id="6513042at2759"/>
<comment type="caution">
    <text evidence="8">The sequence shown here is derived from an EMBL/GenBank/DDBJ whole genome shotgun (WGS) entry which is preliminary data.</text>
</comment>
<proteinExistence type="predicted"/>
<protein>
    <submittedName>
        <fullName evidence="8">Uncharacterized protein</fullName>
    </submittedName>
</protein>
<dbReference type="GO" id="GO:0016787">
    <property type="term" value="F:hydrolase activity"/>
    <property type="evidence" value="ECO:0007669"/>
    <property type="project" value="UniProtKB-KW"/>
</dbReference>
<feature type="domain" description="DNA2/NAM7 helicase-like C-terminal" evidence="7">
    <location>
        <begin position="1103"/>
        <end position="1311"/>
    </location>
</feature>
<dbReference type="InterPro" id="IPR041677">
    <property type="entry name" value="DNA2/NAM7_AAA_11"/>
</dbReference>
<evidence type="ECO:0000256" key="3">
    <source>
        <dbReference type="ARBA" id="ARBA00022806"/>
    </source>
</evidence>
<feature type="compositionally biased region" description="Acidic residues" evidence="5">
    <location>
        <begin position="237"/>
        <end position="247"/>
    </location>
</feature>
<keyword evidence="1" id="KW-0547">Nucleotide-binding</keyword>
<feature type="compositionally biased region" description="Basic and acidic residues" evidence="5">
    <location>
        <begin position="351"/>
        <end position="361"/>
    </location>
</feature>
<dbReference type="FunFam" id="3.40.50.300:FF:000326">
    <property type="entry name" value="P-loop containing nucleoside triphosphate hydrolase"/>
    <property type="match status" value="1"/>
</dbReference>
<feature type="compositionally biased region" description="Acidic residues" evidence="5">
    <location>
        <begin position="396"/>
        <end position="409"/>
    </location>
</feature>
<feature type="compositionally biased region" description="Acidic residues" evidence="5">
    <location>
        <begin position="267"/>
        <end position="299"/>
    </location>
</feature>
<dbReference type="GO" id="GO:0005694">
    <property type="term" value="C:chromosome"/>
    <property type="evidence" value="ECO:0007669"/>
    <property type="project" value="UniProtKB-ARBA"/>
</dbReference>
<feature type="compositionally biased region" description="Low complexity" evidence="5">
    <location>
        <begin position="495"/>
        <end position="519"/>
    </location>
</feature>
<dbReference type="EMBL" id="SPLM01000108">
    <property type="protein sequence ID" value="TMW60307.1"/>
    <property type="molecule type" value="Genomic_DNA"/>
</dbReference>
<keyword evidence="2" id="KW-0378">Hydrolase</keyword>
<feature type="region of interest" description="Disordered" evidence="5">
    <location>
        <begin position="206"/>
        <end position="534"/>
    </location>
</feature>
<evidence type="ECO:0000313" key="8">
    <source>
        <dbReference type="EMBL" id="TMW60307.1"/>
    </source>
</evidence>
<dbReference type="Pfam" id="PF13086">
    <property type="entry name" value="AAA_11"/>
    <property type="match status" value="1"/>
</dbReference>
<gene>
    <name evidence="8" type="ORF">Poli38472_000349</name>
</gene>
<dbReference type="InterPro" id="IPR027417">
    <property type="entry name" value="P-loop_NTPase"/>
</dbReference>
<feature type="compositionally biased region" description="Low complexity" evidence="5">
    <location>
        <begin position="470"/>
        <end position="486"/>
    </location>
</feature>
<evidence type="ECO:0000259" key="6">
    <source>
        <dbReference type="Pfam" id="PF13086"/>
    </source>
</evidence>
<evidence type="ECO:0000256" key="4">
    <source>
        <dbReference type="ARBA" id="ARBA00022840"/>
    </source>
</evidence>
<keyword evidence="4" id="KW-0067">ATP-binding</keyword>
<dbReference type="Pfam" id="PF13087">
    <property type="entry name" value="AAA_12"/>
    <property type="match status" value="1"/>
</dbReference>
<keyword evidence="9" id="KW-1185">Reference proteome</keyword>
<dbReference type="InterPro" id="IPR041679">
    <property type="entry name" value="DNA2/NAM7-like_C"/>
</dbReference>
<dbReference type="SUPFAM" id="SSF52540">
    <property type="entry name" value="P-loop containing nucleoside triphosphate hydrolases"/>
    <property type="match status" value="1"/>
</dbReference>
<dbReference type="PANTHER" id="PTHR10887">
    <property type="entry name" value="DNA2/NAM7 HELICASE FAMILY"/>
    <property type="match status" value="1"/>
</dbReference>
<feature type="compositionally biased region" description="Polar residues" evidence="5">
    <location>
        <begin position="362"/>
        <end position="395"/>
    </location>
</feature>
<keyword evidence="3" id="KW-0347">Helicase</keyword>
<dbReference type="InterPro" id="IPR045055">
    <property type="entry name" value="DNA2/NAM7-like"/>
</dbReference>
<feature type="compositionally biased region" description="Acidic residues" evidence="5">
    <location>
        <begin position="324"/>
        <end position="341"/>
    </location>
</feature>
<name>A0A8K1CBS4_PYTOL</name>
<evidence type="ECO:0000256" key="2">
    <source>
        <dbReference type="ARBA" id="ARBA00022801"/>
    </source>
</evidence>
<dbReference type="GO" id="GO:0004386">
    <property type="term" value="F:helicase activity"/>
    <property type="evidence" value="ECO:0007669"/>
    <property type="project" value="UniProtKB-KW"/>
</dbReference>
<evidence type="ECO:0000256" key="1">
    <source>
        <dbReference type="ARBA" id="ARBA00022741"/>
    </source>
</evidence>
<evidence type="ECO:0000259" key="7">
    <source>
        <dbReference type="Pfam" id="PF13087"/>
    </source>
</evidence>
<feature type="compositionally biased region" description="Basic and acidic residues" evidence="5">
    <location>
        <begin position="300"/>
        <end position="320"/>
    </location>
</feature>
<dbReference type="CDD" id="cd18808">
    <property type="entry name" value="SF1_C_Upf1"/>
    <property type="match status" value="1"/>
</dbReference>
<evidence type="ECO:0000256" key="5">
    <source>
        <dbReference type="SAM" id="MobiDB-lite"/>
    </source>
</evidence>
<accession>A0A8K1CBS4</accession>
<organism evidence="8 9">
    <name type="scientific">Pythium oligandrum</name>
    <name type="common">Mycoparasitic fungus</name>
    <dbReference type="NCBI Taxonomy" id="41045"/>
    <lineage>
        <taxon>Eukaryota</taxon>
        <taxon>Sar</taxon>
        <taxon>Stramenopiles</taxon>
        <taxon>Oomycota</taxon>
        <taxon>Peronosporomycetes</taxon>
        <taxon>Pythiales</taxon>
        <taxon>Pythiaceae</taxon>
        <taxon>Pythium</taxon>
    </lineage>
</organism>
<dbReference type="InterPro" id="IPR047187">
    <property type="entry name" value="SF1_C_Upf1"/>
</dbReference>
<feature type="domain" description="DNA2/NAM7 helicase helicase" evidence="6">
    <location>
        <begin position="984"/>
        <end position="1096"/>
    </location>
</feature>
<evidence type="ECO:0000313" key="9">
    <source>
        <dbReference type="Proteomes" id="UP000794436"/>
    </source>
</evidence>
<dbReference type="PANTHER" id="PTHR10887:SF495">
    <property type="entry name" value="HELICASE SENATAXIN ISOFORM X1-RELATED"/>
    <property type="match status" value="1"/>
</dbReference>
<feature type="compositionally biased region" description="Basic and acidic residues" evidence="5">
    <location>
        <begin position="1"/>
        <end position="10"/>
    </location>
</feature>
<dbReference type="GO" id="GO:0005524">
    <property type="term" value="F:ATP binding"/>
    <property type="evidence" value="ECO:0007669"/>
    <property type="project" value="UniProtKB-KW"/>
</dbReference>
<dbReference type="Proteomes" id="UP000794436">
    <property type="component" value="Unassembled WGS sequence"/>
</dbReference>
<feature type="compositionally biased region" description="Basic and acidic residues" evidence="5">
    <location>
        <begin position="206"/>
        <end position="236"/>
    </location>
</feature>
<dbReference type="CDD" id="cd18042">
    <property type="entry name" value="DEXXQc_SETX"/>
    <property type="match status" value="1"/>
</dbReference>
<feature type="region of interest" description="Disordered" evidence="5">
    <location>
        <begin position="1"/>
        <end position="41"/>
    </location>
</feature>
<sequence length="1341" mass="148703">MNDHGGRRVDGSFSTKRRATGAAAMRKAFERDDSEDVPPLSTLKKSKRVDIRDESEFVSVEVGLRELRKRMATTPENGKTKKKKTKAIKETDAGYIDDDFNEDLAFLQALEDVERRLQPTDPPHQTPAVADPPVVVKEEPLPAPTAEDAAIIIKQEPTEVDVAPAHQTEPVAVGTESSKSLPVIPAEILEEYERLKRENEALRRSNEELQAKQVAETHEGVELEDTRGDLMVKAAEEESSEPEEMVEESAREPPVEEPEEASQATTEDMDVADLGDGDGLDDVHEDESDEDEEEEEDDDKASVESRHSSTIDRGNYDEYKAQSSDEEMEGGEEDDEDDEDRQTDNPSFDAHVQKSPEKDSASETQASPQRTVESSRHPTVSEASESREVLTSTTSFEEDPSETESEADEPLPHAVSALDTPSSEPRAPPTEKEDEDDGTVVRKSTRTFPSDSSSSESESDEEEDATSGNALMAALRAAGAAPPAAADNKPRRKSSVSSSPAVKKETPAASPSAASTTTAKSKKRRSTDSAKAKDKSTLLWPTLDEFYDFVLDLSPRRVYRAQPSELAPLKAYEATRKRWPTQYQSITQYRELQSAAILEELLTSVRQSEELSPYNNSRVKLWLSSVSPCAGASGGSKLLNAGSGRATITVSSNVILAESGFSGTGNTSANDFILTFHEGRLGPNDKSALGEFVSGDLIVLQSPKWKDDSIYAFGVVLCSSVVAVGGSATGSDGGSSSGSAGNNQADQLCVLIRAPQDKKAFEHFSGLMEMCLVNQRSRSWCWSLEQAHNLTTSAREFQAIKSVRFFQAEIKEMLLSGTISETVKTEQAMVLDPKKKLTPGMFEELEKHYNASQLQAILGAISDQCAMSIIQGPPGTGKTKTILGVLTALLDGAALSASRQTQVKSRIRIGASLQEDPSSQAKKSVAQSTIRILVAAPSNAAVDELIVRLLSEGIYDARTRKSYHPRIVRVGRPESLRKEDRDTERSRVRKKKWRKYASEVEEILLENLVNKHKSAFPTAKQARQSIIQNAQIVFCTLSGAGSVAMCELDRHHFDALVIDEAAQAVEASLLIPFKFQPSRVVLVGDHRQLPATVISKRLIELGYDRSLFERLVENGSRVFLLAQQYRMHPSISWFPSTYFYSGKLIEAPEMKDWTTRKYHSQKYFQPFVFYDVLAGQQSQVSGSKSLRNLSEVDFILSLLSRLVVEQYPEIEWKRRIGIIAPYKQQIFELRAELQRWEQKHDVKLEIEVNTVDGFQGREKEVIIYSCVRTSRPHHSSRSRNGQPIEAFWADERRMNVAITRAKSSLWIIGNSSLLEQSKAWHALIRHAKDKRCYLLESDFDS</sequence>
<dbReference type="Gene3D" id="3.40.50.300">
    <property type="entry name" value="P-loop containing nucleotide triphosphate hydrolases"/>
    <property type="match status" value="2"/>
</dbReference>
<reference evidence="8" key="1">
    <citation type="submission" date="2019-03" db="EMBL/GenBank/DDBJ databases">
        <title>Long read genome sequence of the mycoparasitic Pythium oligandrum ATCC 38472 isolated from sugarbeet rhizosphere.</title>
        <authorList>
            <person name="Gaulin E."/>
        </authorList>
    </citation>
    <scope>NUCLEOTIDE SEQUENCE</scope>
    <source>
        <strain evidence="8">ATCC 38472_TT</strain>
    </source>
</reference>